<organism evidence="8">
    <name type="scientific">uncultured Acidimicrobiales bacterium</name>
    <dbReference type="NCBI Taxonomy" id="310071"/>
    <lineage>
        <taxon>Bacteria</taxon>
        <taxon>Bacillati</taxon>
        <taxon>Actinomycetota</taxon>
        <taxon>Acidimicrobiia</taxon>
        <taxon>Acidimicrobiales</taxon>
        <taxon>environmental samples</taxon>
    </lineage>
</organism>
<keyword evidence="5" id="KW-0804">Transcription</keyword>
<dbReference type="AlphaFoldDB" id="A0A6J4HAW9"/>
<reference evidence="8" key="1">
    <citation type="submission" date="2020-02" db="EMBL/GenBank/DDBJ databases">
        <authorList>
            <person name="Meier V. D."/>
        </authorList>
    </citation>
    <scope>NUCLEOTIDE SEQUENCE</scope>
    <source>
        <strain evidence="8">AVDCRST_MAG50</strain>
    </source>
</reference>
<dbReference type="PANTHER" id="PTHR43133">
    <property type="entry name" value="RNA POLYMERASE ECF-TYPE SIGMA FACTO"/>
    <property type="match status" value="1"/>
</dbReference>
<accession>A0A6J4HAW9</accession>
<comment type="similarity">
    <text evidence="1">Belongs to the sigma-70 factor family. ECF subfamily.</text>
</comment>
<dbReference type="CDD" id="cd06171">
    <property type="entry name" value="Sigma70_r4"/>
    <property type="match status" value="1"/>
</dbReference>
<evidence type="ECO:0000256" key="1">
    <source>
        <dbReference type="ARBA" id="ARBA00010641"/>
    </source>
</evidence>
<gene>
    <name evidence="8" type="ORF">AVDCRST_MAG50-567</name>
</gene>
<dbReference type="Gene3D" id="1.10.10.10">
    <property type="entry name" value="Winged helix-like DNA-binding domain superfamily/Winged helix DNA-binding domain"/>
    <property type="match status" value="1"/>
</dbReference>
<evidence type="ECO:0000259" key="7">
    <source>
        <dbReference type="Pfam" id="PF08281"/>
    </source>
</evidence>
<dbReference type="Pfam" id="PF04542">
    <property type="entry name" value="Sigma70_r2"/>
    <property type="match status" value="1"/>
</dbReference>
<keyword evidence="3" id="KW-0731">Sigma factor</keyword>
<keyword evidence="2" id="KW-0805">Transcription regulation</keyword>
<dbReference type="InterPro" id="IPR013325">
    <property type="entry name" value="RNA_pol_sigma_r2"/>
</dbReference>
<dbReference type="Pfam" id="PF08281">
    <property type="entry name" value="Sigma70_r4_2"/>
    <property type="match status" value="1"/>
</dbReference>
<feature type="domain" description="RNA polymerase sigma factor 70 region 4 type 2" evidence="7">
    <location>
        <begin position="120"/>
        <end position="170"/>
    </location>
</feature>
<evidence type="ECO:0000313" key="8">
    <source>
        <dbReference type="EMBL" id="CAA9219362.1"/>
    </source>
</evidence>
<dbReference type="GO" id="GO:0016987">
    <property type="term" value="F:sigma factor activity"/>
    <property type="evidence" value="ECO:0007669"/>
    <property type="project" value="UniProtKB-KW"/>
</dbReference>
<protein>
    <recommendedName>
        <fullName evidence="9">RNA polymerase ECF-type sigma factor</fullName>
    </recommendedName>
</protein>
<evidence type="ECO:0000256" key="2">
    <source>
        <dbReference type="ARBA" id="ARBA00023015"/>
    </source>
</evidence>
<dbReference type="SUPFAM" id="SSF88659">
    <property type="entry name" value="Sigma3 and sigma4 domains of RNA polymerase sigma factors"/>
    <property type="match status" value="1"/>
</dbReference>
<dbReference type="SUPFAM" id="SSF88946">
    <property type="entry name" value="Sigma2 domain of RNA polymerase sigma factors"/>
    <property type="match status" value="1"/>
</dbReference>
<dbReference type="InterPro" id="IPR013324">
    <property type="entry name" value="RNA_pol_sigma_r3/r4-like"/>
</dbReference>
<dbReference type="PANTHER" id="PTHR43133:SF8">
    <property type="entry name" value="RNA POLYMERASE SIGMA FACTOR HI_1459-RELATED"/>
    <property type="match status" value="1"/>
</dbReference>
<evidence type="ECO:0000256" key="3">
    <source>
        <dbReference type="ARBA" id="ARBA00023082"/>
    </source>
</evidence>
<sequence>MAYPVEGSCWGAKQNGGDVTLPGVRRNFEAWYGQAWGPVLRAVIGSGVGVDEAEEVVAEAFSKALSGWPRVSRIANPEGWVYRVAVNGAKRRQRRATLELGLRSRTEVQLVQPPGVPAPVWDAVARLPERQRQAIVLRYVVGLHQSEIAEWIGVRPGTVAASLHAARASLRTAMSELEDARHD</sequence>
<feature type="domain" description="RNA polymerase sigma-70 region 2" evidence="6">
    <location>
        <begin position="51"/>
        <end position="97"/>
    </location>
</feature>
<keyword evidence="4" id="KW-0238">DNA-binding</keyword>
<evidence type="ECO:0008006" key="9">
    <source>
        <dbReference type="Google" id="ProtNLM"/>
    </source>
</evidence>
<dbReference type="GO" id="GO:0006352">
    <property type="term" value="P:DNA-templated transcription initiation"/>
    <property type="evidence" value="ECO:0007669"/>
    <property type="project" value="InterPro"/>
</dbReference>
<dbReference type="GO" id="GO:0003677">
    <property type="term" value="F:DNA binding"/>
    <property type="evidence" value="ECO:0007669"/>
    <property type="project" value="UniProtKB-KW"/>
</dbReference>
<dbReference type="InterPro" id="IPR007627">
    <property type="entry name" value="RNA_pol_sigma70_r2"/>
</dbReference>
<dbReference type="EMBL" id="CADCTF010000021">
    <property type="protein sequence ID" value="CAA9219362.1"/>
    <property type="molecule type" value="Genomic_DNA"/>
</dbReference>
<dbReference type="InterPro" id="IPR039425">
    <property type="entry name" value="RNA_pol_sigma-70-like"/>
</dbReference>
<evidence type="ECO:0000259" key="6">
    <source>
        <dbReference type="Pfam" id="PF04542"/>
    </source>
</evidence>
<evidence type="ECO:0000256" key="4">
    <source>
        <dbReference type="ARBA" id="ARBA00023125"/>
    </source>
</evidence>
<evidence type="ECO:0000256" key="5">
    <source>
        <dbReference type="ARBA" id="ARBA00023163"/>
    </source>
</evidence>
<dbReference type="InterPro" id="IPR013249">
    <property type="entry name" value="RNA_pol_sigma70_r4_t2"/>
</dbReference>
<dbReference type="Gene3D" id="1.10.1740.10">
    <property type="match status" value="1"/>
</dbReference>
<proteinExistence type="inferred from homology"/>
<name>A0A6J4HAW9_9ACTN</name>
<dbReference type="InterPro" id="IPR036388">
    <property type="entry name" value="WH-like_DNA-bd_sf"/>
</dbReference>